<evidence type="ECO:0000313" key="5">
    <source>
        <dbReference type="EMBL" id="KAA3947115.1"/>
    </source>
</evidence>
<evidence type="ECO:0000313" key="10">
    <source>
        <dbReference type="Proteomes" id="UP000365824"/>
    </source>
</evidence>
<evidence type="ECO:0000259" key="2">
    <source>
        <dbReference type="PROSITE" id="PS50966"/>
    </source>
</evidence>
<name>A0A139KSU7_BACOV</name>
<organism evidence="5 9">
    <name type="scientific">Bacteroides ovatus</name>
    <dbReference type="NCBI Taxonomy" id="28116"/>
    <lineage>
        <taxon>Bacteria</taxon>
        <taxon>Pseudomonadati</taxon>
        <taxon>Bacteroidota</taxon>
        <taxon>Bacteroidia</taxon>
        <taxon>Bacteroidales</taxon>
        <taxon>Bacteroidaceae</taxon>
        <taxon>Bacteroides</taxon>
    </lineage>
</organism>
<gene>
    <name evidence="7" type="ORF">DYI28_17255</name>
    <name evidence="5" type="ORF">F3D71_17760</name>
    <name evidence="4" type="ORF">F3F25_15995</name>
    <name evidence="3" type="ORF">F3F51_26305</name>
    <name evidence="6" type="ORF">PO382_16560</name>
</gene>
<evidence type="ECO:0000256" key="1">
    <source>
        <dbReference type="PROSITE-ProRule" id="PRU00325"/>
    </source>
</evidence>
<evidence type="ECO:0000313" key="9">
    <source>
        <dbReference type="Proteomes" id="UP000323717"/>
    </source>
</evidence>
<accession>A0A139KSU7</accession>
<keyword evidence="1" id="KW-0863">Zinc-finger</keyword>
<dbReference type="EMBL" id="VWLE01000284">
    <property type="protein sequence ID" value="KAA3947115.1"/>
    <property type="molecule type" value="Genomic_DNA"/>
</dbReference>
<feature type="domain" description="SWIM-type" evidence="2">
    <location>
        <begin position="409"/>
        <end position="448"/>
    </location>
</feature>
<dbReference type="RefSeq" id="WP_008775245.1">
    <property type="nucleotide sequence ID" value="NZ_CAXSRA010000004.1"/>
</dbReference>
<reference evidence="6" key="5">
    <citation type="submission" date="2022-10" db="EMBL/GenBank/DDBJ databases">
        <title>Human gut microbiome strain richness.</title>
        <authorList>
            <person name="Chen-Liaw A."/>
        </authorList>
    </citation>
    <scope>NUCLEOTIDE SEQUENCE</scope>
    <source>
        <strain evidence="6">BSD2780120875st1_E1_BSD2780120875_150330</strain>
    </source>
</reference>
<dbReference type="EMBL" id="CP041395">
    <property type="protein sequence ID" value="QDM10303.1"/>
    <property type="molecule type" value="Genomic_DNA"/>
</dbReference>
<dbReference type="Proteomes" id="UP000460135">
    <property type="component" value="Unassembled WGS sequence"/>
</dbReference>
<keyword evidence="1" id="KW-0862">Zinc</keyword>
<dbReference type="Proteomes" id="UP000365824">
    <property type="component" value="Unassembled WGS sequence"/>
</dbReference>
<proteinExistence type="predicted"/>
<reference evidence="9 10" key="3">
    <citation type="journal article" date="2019" name="Nat. Med.">
        <title>A library of human gut bacterial isolates paired with longitudinal multiomics data enables mechanistic microbiome research.</title>
        <authorList>
            <person name="Poyet M."/>
            <person name="Groussin M."/>
            <person name="Gibbons S.M."/>
            <person name="Avila-Pacheco J."/>
            <person name="Jiang X."/>
            <person name="Kearney S.M."/>
            <person name="Perrotta A.R."/>
            <person name="Berdy B."/>
            <person name="Zhao S."/>
            <person name="Lieberman T.D."/>
            <person name="Swanson P.K."/>
            <person name="Smith M."/>
            <person name="Roesemann S."/>
            <person name="Alexander J.E."/>
            <person name="Rich S.A."/>
            <person name="Livny J."/>
            <person name="Vlamakis H."/>
            <person name="Clish C."/>
            <person name="Bullock K."/>
            <person name="Deik A."/>
            <person name="Scott J."/>
            <person name="Pierce K.A."/>
            <person name="Xavier R.J."/>
            <person name="Alm E.J."/>
        </authorList>
    </citation>
    <scope>NUCLEOTIDE SEQUENCE [LARGE SCALE GENOMIC DNA]</scope>
    <source>
        <strain evidence="4 10">BIOML-A160</strain>
        <strain evidence="5 9">BIOML-A163</strain>
        <strain evidence="3 11">BIOML-A183</strain>
    </source>
</reference>
<dbReference type="STRING" id="28116.Bovatus_03037"/>
<dbReference type="AlphaFoldDB" id="A0A139KSU7"/>
<dbReference type="PROSITE" id="PS50966">
    <property type="entry name" value="ZF_SWIM"/>
    <property type="match status" value="1"/>
</dbReference>
<evidence type="ECO:0000313" key="4">
    <source>
        <dbReference type="EMBL" id="KAA3927173.1"/>
    </source>
</evidence>
<dbReference type="Proteomes" id="UP001219389">
    <property type="component" value="Unassembled WGS sequence"/>
</dbReference>
<dbReference type="EMBL" id="VWLB01000026">
    <property type="protein sequence ID" value="KAA3927173.1"/>
    <property type="molecule type" value="Genomic_DNA"/>
</dbReference>
<reference evidence="7" key="4">
    <citation type="submission" date="2019-07" db="EMBL/GenBank/DDBJ databases">
        <authorList>
            <person name="Ross B.D."/>
            <person name="Verster A.J."/>
            <person name="Radey M.C."/>
            <person name="Schmidtke D.T."/>
            <person name="Pope C.E."/>
            <person name="Hoffman L.R."/>
            <person name="Hajjar A."/>
            <person name="Peterson S.B."/>
            <person name="Borenstein E."/>
            <person name="Mougous J.D."/>
        </authorList>
    </citation>
    <scope>NUCLEOTIDE SEQUENCE</scope>
    <source>
        <strain evidence="7">3725 D1 iv</strain>
    </source>
</reference>
<dbReference type="Proteomes" id="UP000318823">
    <property type="component" value="Chromosome"/>
</dbReference>
<evidence type="ECO:0000313" key="3">
    <source>
        <dbReference type="EMBL" id="KAA3798466.1"/>
    </source>
</evidence>
<protein>
    <submittedName>
        <fullName evidence="6">SWIM zinc finger domain-containing protein</fullName>
    </submittedName>
    <submittedName>
        <fullName evidence="5">SWIM zinc finger family protein</fullName>
    </submittedName>
</protein>
<evidence type="ECO:0000313" key="6">
    <source>
        <dbReference type="EMBL" id="MDC2743834.1"/>
    </source>
</evidence>
<keyword evidence="1" id="KW-0479">Metal-binding</keyword>
<dbReference type="GO" id="GO:0008270">
    <property type="term" value="F:zinc ion binding"/>
    <property type="evidence" value="ECO:0007669"/>
    <property type="project" value="UniProtKB-KW"/>
</dbReference>
<evidence type="ECO:0000313" key="7">
    <source>
        <dbReference type="EMBL" id="QDM10303.1"/>
    </source>
</evidence>
<evidence type="ECO:0000313" key="8">
    <source>
        <dbReference type="Proteomes" id="UP000318823"/>
    </source>
</evidence>
<sequence>MTDTISYQYAAPSALQRSADQDELFLAKYSEIEKKEAPCFFWGKLTQPYMTARCLIALSNVVQSSFNLTPSQLSMLKDPIVTAGNDRLRFEGFSNCAGVYARVDVLPDGHDGEFLENGTTNVDFNPGMISALGGIGRQENMVMSVGSKEVGLYHKGEKVIERKVPLPVKWIKGLTTVQIYQSVAEQLYSFNRIQTLQLFQTLPKSSVKCDYYLVMRGQKPAFSPVKSMNAVCIGGLHRLRLLEPLLPFADELKVFAHPTMQSTIWQLYFGPVRFSLSLSRECWRGFSGEGAALESLLEDVPERWIEAMDKYSYANQQFNPTLFAIEEHIDLEKVDSLAARLAAMGLLGFDLDENSFFYRRLPFKTERILSLNPRMIAAEKLLEEEKVEIISNDEKRTEARVAGSGGVRHTVILDRESEKERCTCTWFSSNQGERGACKHILAVKKLVQWKN</sequence>
<reference evidence="7" key="2">
    <citation type="journal article" date="2018" name="Nature">
        <title>Human gut bacteria contain acquired interbacterial defence systems.</title>
        <authorList>
            <person name="Ross B.D."/>
            <person name="Verster A.J."/>
            <person name="Radey M.C."/>
            <person name="Schmidtke D.T."/>
            <person name="Pope C.E."/>
            <person name="Hoffman L.R."/>
            <person name="Hajjar A."/>
            <person name="Peterson S.B."/>
            <person name="Borenstein E."/>
            <person name="Mougous J."/>
        </authorList>
    </citation>
    <scope>NUCLEOTIDE SEQUENCE</scope>
    <source>
        <strain evidence="7">3725 D1 iv</strain>
    </source>
</reference>
<dbReference type="EMBL" id="VWLX01000029">
    <property type="protein sequence ID" value="KAA3798466.1"/>
    <property type="molecule type" value="Genomic_DNA"/>
</dbReference>
<dbReference type="Proteomes" id="UP000323717">
    <property type="component" value="Unassembled WGS sequence"/>
</dbReference>
<evidence type="ECO:0000313" key="11">
    <source>
        <dbReference type="Proteomes" id="UP000460135"/>
    </source>
</evidence>
<reference evidence="8" key="1">
    <citation type="journal article" date="2018" name="J. Anim. Genet.">
        <title>Acquired interbacterial defense systems protect against interspecies antagonism in the human gut microbiome.</title>
        <authorList>
            <person name="Ross B.D."/>
            <person name="Verster A.J."/>
            <person name="Radey M.C."/>
            <person name="Schmidtke D.T."/>
            <person name="Pope C.E."/>
            <person name="Hoffman L.R."/>
            <person name="Hajjar A."/>
            <person name="Peterson S.B."/>
            <person name="Borenstein E."/>
            <person name="Mougous J."/>
        </authorList>
    </citation>
    <scope>NUCLEOTIDE SEQUENCE [LARGE SCALE GENOMIC DNA]</scope>
    <source>
        <strain evidence="8">3725 D1 iv</strain>
    </source>
</reference>
<dbReference type="EMBL" id="JAQNZF010000023">
    <property type="protein sequence ID" value="MDC2743834.1"/>
    <property type="molecule type" value="Genomic_DNA"/>
</dbReference>
<dbReference type="InterPro" id="IPR007527">
    <property type="entry name" value="Znf_SWIM"/>
</dbReference>